<feature type="signal peptide" evidence="2">
    <location>
        <begin position="1"/>
        <end position="25"/>
    </location>
</feature>
<accession>A0A1F8EBY0</accession>
<dbReference type="AlphaFoldDB" id="A0A1F8EBY0"/>
<comment type="caution">
    <text evidence="3">The sequence shown here is derived from an EMBL/GenBank/DDBJ whole genome shotgun (WGS) entry which is preliminary data.</text>
</comment>
<keyword evidence="2" id="KW-0732">Signal</keyword>
<feature type="transmembrane region" description="Helical" evidence="1">
    <location>
        <begin position="95"/>
        <end position="120"/>
    </location>
</feature>
<dbReference type="Pfam" id="PF18895">
    <property type="entry name" value="T4SS_pilin"/>
    <property type="match status" value="1"/>
</dbReference>
<feature type="transmembrane region" description="Helical" evidence="1">
    <location>
        <begin position="51"/>
        <end position="74"/>
    </location>
</feature>
<evidence type="ECO:0000313" key="3">
    <source>
        <dbReference type="EMBL" id="OGM98376.1"/>
    </source>
</evidence>
<evidence type="ECO:0000256" key="1">
    <source>
        <dbReference type="SAM" id="Phobius"/>
    </source>
</evidence>
<protein>
    <submittedName>
        <fullName evidence="3">Uncharacterized protein</fullName>
    </submittedName>
</protein>
<sequence length="123" mass="13004">MIKFKTVAKILVATAMALMPALVLAQLPTPTSPYAGAPITLTDVQDIVETIARFLILISVVIAVIFIVWGGMMYMMAGDDVAKSGAAKTRIVNGIIGALVVLAVGLILQTLASLVNWTVFFNV</sequence>
<evidence type="ECO:0000313" key="4">
    <source>
        <dbReference type="Proteomes" id="UP000177594"/>
    </source>
</evidence>
<organism evidence="3 4">
    <name type="scientific">Candidatus Yanofskybacteria bacterium RIFCSPHIGHO2_01_FULL_39_8b</name>
    <dbReference type="NCBI Taxonomy" id="1802659"/>
    <lineage>
        <taxon>Bacteria</taxon>
        <taxon>Candidatus Yanofskyibacteriota</taxon>
    </lineage>
</organism>
<keyword evidence="1" id="KW-0812">Transmembrane</keyword>
<dbReference type="Proteomes" id="UP000177594">
    <property type="component" value="Unassembled WGS sequence"/>
</dbReference>
<dbReference type="InterPro" id="IPR043993">
    <property type="entry name" value="T4SS_pilin"/>
</dbReference>
<feature type="chain" id="PRO_5009535294" evidence="2">
    <location>
        <begin position="26"/>
        <end position="123"/>
    </location>
</feature>
<proteinExistence type="predicted"/>
<name>A0A1F8EBY0_9BACT</name>
<dbReference type="EMBL" id="MGIZ01000040">
    <property type="protein sequence ID" value="OGM98376.1"/>
    <property type="molecule type" value="Genomic_DNA"/>
</dbReference>
<keyword evidence="1" id="KW-1133">Transmembrane helix</keyword>
<keyword evidence="1" id="KW-0472">Membrane</keyword>
<gene>
    <name evidence="3" type="ORF">A2817_03210</name>
</gene>
<reference evidence="3 4" key="1">
    <citation type="journal article" date="2016" name="Nat. Commun.">
        <title>Thousands of microbial genomes shed light on interconnected biogeochemical processes in an aquifer system.</title>
        <authorList>
            <person name="Anantharaman K."/>
            <person name="Brown C.T."/>
            <person name="Hug L.A."/>
            <person name="Sharon I."/>
            <person name="Castelle C.J."/>
            <person name="Probst A.J."/>
            <person name="Thomas B.C."/>
            <person name="Singh A."/>
            <person name="Wilkins M.J."/>
            <person name="Karaoz U."/>
            <person name="Brodie E.L."/>
            <person name="Williams K.H."/>
            <person name="Hubbard S.S."/>
            <person name="Banfield J.F."/>
        </authorList>
    </citation>
    <scope>NUCLEOTIDE SEQUENCE [LARGE SCALE GENOMIC DNA]</scope>
</reference>
<evidence type="ECO:0000256" key="2">
    <source>
        <dbReference type="SAM" id="SignalP"/>
    </source>
</evidence>